<evidence type="ECO:0008006" key="11">
    <source>
        <dbReference type="Google" id="ProtNLM"/>
    </source>
</evidence>
<accession>A0ABN0NYP2</accession>
<evidence type="ECO:0000256" key="2">
    <source>
        <dbReference type="ARBA" id="ARBA00022490"/>
    </source>
</evidence>
<protein>
    <recommendedName>
        <fullName evidence="11">23S rRNA methyltransferase</fullName>
    </recommendedName>
</protein>
<dbReference type="InterPro" id="IPR029063">
    <property type="entry name" value="SAM-dependent_MTases_sf"/>
</dbReference>
<evidence type="ECO:0000313" key="9">
    <source>
        <dbReference type="EMBL" id="ERJ93127.1"/>
    </source>
</evidence>
<keyword evidence="10" id="KW-1185">Reference proteome</keyword>
<dbReference type="SUPFAM" id="SSF53335">
    <property type="entry name" value="S-adenosyl-L-methionine-dependent methyltransferases"/>
    <property type="match status" value="1"/>
</dbReference>
<dbReference type="EMBL" id="AWVH01000030">
    <property type="protein sequence ID" value="ERJ93127.1"/>
    <property type="molecule type" value="Genomic_DNA"/>
</dbReference>
<evidence type="ECO:0000313" key="10">
    <source>
        <dbReference type="Proteomes" id="UP000016649"/>
    </source>
</evidence>
<feature type="domain" description="RlmI-like PUA" evidence="8">
    <location>
        <begin position="13"/>
        <end position="87"/>
    </location>
</feature>
<dbReference type="InterPro" id="IPR036974">
    <property type="entry name" value="PUA_sf"/>
</dbReference>
<feature type="domain" description="S-adenosylmethionine-dependent methyltransferase" evidence="7">
    <location>
        <begin position="203"/>
        <end position="406"/>
    </location>
</feature>
<dbReference type="InterPro" id="IPR041532">
    <property type="entry name" value="RlmI-like_PUA"/>
</dbReference>
<comment type="subcellular location">
    <subcellularLocation>
        <location evidence="1">Cytoplasm</location>
    </subcellularLocation>
</comment>
<dbReference type="SUPFAM" id="SSF88697">
    <property type="entry name" value="PUA domain-like"/>
    <property type="match status" value="1"/>
</dbReference>
<organism evidence="9 10">
    <name type="scientific">Treponema lecithinolyticum ATCC 700332</name>
    <dbReference type="NCBI Taxonomy" id="1321815"/>
    <lineage>
        <taxon>Bacteria</taxon>
        <taxon>Pseudomonadati</taxon>
        <taxon>Spirochaetota</taxon>
        <taxon>Spirochaetia</taxon>
        <taxon>Spirochaetales</taxon>
        <taxon>Treponemataceae</taxon>
        <taxon>Treponema</taxon>
    </lineage>
</organism>
<proteinExistence type="inferred from homology"/>
<comment type="similarity">
    <text evidence="6">Belongs to the methyltransferase superfamily. RlmI family.</text>
</comment>
<dbReference type="CDD" id="cd02440">
    <property type="entry name" value="AdoMet_MTases"/>
    <property type="match status" value="1"/>
</dbReference>
<dbReference type="CDD" id="cd11572">
    <property type="entry name" value="RlmI_M_like"/>
    <property type="match status" value="1"/>
</dbReference>
<evidence type="ECO:0000256" key="6">
    <source>
        <dbReference type="ARBA" id="ARBA00038091"/>
    </source>
</evidence>
<keyword evidence="4" id="KW-0808">Transferase</keyword>
<dbReference type="Pfam" id="PF10672">
    <property type="entry name" value="Methyltrans_SAM"/>
    <property type="match status" value="1"/>
</dbReference>
<evidence type="ECO:0000256" key="4">
    <source>
        <dbReference type="ARBA" id="ARBA00022679"/>
    </source>
</evidence>
<dbReference type="Gene3D" id="3.40.50.150">
    <property type="entry name" value="Vaccinia Virus protein VP39"/>
    <property type="match status" value="1"/>
</dbReference>
<dbReference type="Proteomes" id="UP000016649">
    <property type="component" value="Unassembled WGS sequence"/>
</dbReference>
<dbReference type="InterPro" id="IPR019614">
    <property type="entry name" value="SAM-dep_methyl-trfase"/>
</dbReference>
<evidence type="ECO:0000256" key="1">
    <source>
        <dbReference type="ARBA" id="ARBA00004496"/>
    </source>
</evidence>
<dbReference type="RefSeq" id="WP_021687338.1">
    <property type="nucleotide sequence ID" value="NZ_KI260566.1"/>
</dbReference>
<dbReference type="InterPro" id="IPR015947">
    <property type="entry name" value="PUA-like_sf"/>
</dbReference>
<evidence type="ECO:0000256" key="3">
    <source>
        <dbReference type="ARBA" id="ARBA00022603"/>
    </source>
</evidence>
<evidence type="ECO:0000256" key="5">
    <source>
        <dbReference type="ARBA" id="ARBA00022691"/>
    </source>
</evidence>
<dbReference type="Gene3D" id="2.30.130.10">
    <property type="entry name" value="PUA domain"/>
    <property type="match status" value="1"/>
</dbReference>
<sequence length="425" mass="47779">MDEKTDEYILPRVFLNKGEETEIRQGFPWVFDNEIAFIKENGKNVEKTPLSKTTLTDGCAVNVFSFSGCYEGTGIFNKTSKITVRFLVKDSAFEHHCSTEPFGYEFFLQKVRDALALREPFYAPDDSYRLVFGEADFLPGFIAERYADVNGSVYLVVQFLALCTDVYRDYIVRALSECCAPCFIYERSDAPIRQKEGLPLRSGWIGKAADESVTIKENGVLLKVNIASGQKTGYFLDQKENRKRVALLAKDKEVLDAFTHTGAFGLNAVLGGAKQVTAVDISEDAVRQTEKNIELNGAQKRMMVVQADVFDLLKRCENEERRFDMIILDPPAFAKNAQALDKAYGGYKEINLRALKLLRRGGILVSCSCSQFMEPPVFYFMLSHAARDAKKQIQIMEKRGAGPDHPVPLGYAKAEYLKCAVCRVL</sequence>
<dbReference type="Gene3D" id="3.30.750.80">
    <property type="entry name" value="RNA methyltransferase domain (HRMD) like"/>
    <property type="match status" value="1"/>
</dbReference>
<keyword evidence="2" id="KW-0963">Cytoplasm</keyword>
<comment type="caution">
    <text evidence="9">The sequence shown here is derived from an EMBL/GenBank/DDBJ whole genome shotgun (WGS) entry which is preliminary data.</text>
</comment>
<dbReference type="PANTHER" id="PTHR42873:SF1">
    <property type="entry name" value="S-ADENOSYLMETHIONINE-DEPENDENT METHYLTRANSFERASE DOMAIN-CONTAINING PROTEIN"/>
    <property type="match status" value="1"/>
</dbReference>
<reference evidence="9 10" key="1">
    <citation type="submission" date="2013-08" db="EMBL/GenBank/DDBJ databases">
        <authorList>
            <person name="Weinstock G."/>
            <person name="Sodergren E."/>
            <person name="Wylie T."/>
            <person name="Fulton L."/>
            <person name="Fulton R."/>
            <person name="Fronick C."/>
            <person name="O'Laughlin M."/>
            <person name="Godfrey J."/>
            <person name="Miner T."/>
            <person name="Herter B."/>
            <person name="Appelbaum E."/>
            <person name="Cordes M."/>
            <person name="Lek S."/>
            <person name="Wollam A."/>
            <person name="Pepin K.H."/>
            <person name="Palsikar V.B."/>
            <person name="Mitreva M."/>
            <person name="Wilson R.K."/>
        </authorList>
    </citation>
    <scope>NUCLEOTIDE SEQUENCE [LARGE SCALE GENOMIC DNA]</scope>
    <source>
        <strain evidence="9 10">ATCC 700332</strain>
    </source>
</reference>
<name>A0ABN0NYP2_TRELE</name>
<dbReference type="PANTHER" id="PTHR42873">
    <property type="entry name" value="RIBOSOMAL RNA LARGE SUBUNIT METHYLTRANSFERASE"/>
    <property type="match status" value="1"/>
</dbReference>
<dbReference type="Pfam" id="PF17785">
    <property type="entry name" value="PUA_3"/>
    <property type="match status" value="1"/>
</dbReference>
<evidence type="ECO:0000259" key="8">
    <source>
        <dbReference type="Pfam" id="PF17785"/>
    </source>
</evidence>
<keyword evidence="5" id="KW-0949">S-adenosyl-L-methionine</keyword>
<gene>
    <name evidence="9" type="ORF">HMPREF9193_01127</name>
</gene>
<keyword evidence="3" id="KW-0489">Methyltransferase</keyword>
<evidence type="ECO:0000259" key="7">
    <source>
        <dbReference type="Pfam" id="PF10672"/>
    </source>
</evidence>